<dbReference type="InterPro" id="IPR032466">
    <property type="entry name" value="Metal_Hydrolase"/>
</dbReference>
<dbReference type="GO" id="GO:0016788">
    <property type="term" value="F:hydrolase activity, acting on ester bonds"/>
    <property type="evidence" value="ECO:0007669"/>
    <property type="project" value="InterPro"/>
</dbReference>
<dbReference type="PANTHER" id="PTHR46124:SF2">
    <property type="entry name" value="D-AMINOACYL-TRNA DEACYLASE"/>
    <property type="match status" value="1"/>
</dbReference>
<evidence type="ECO:0000256" key="3">
    <source>
        <dbReference type="ARBA" id="ARBA00022801"/>
    </source>
</evidence>
<feature type="binding site" evidence="4">
    <location>
        <position position="132"/>
    </location>
    <ligand>
        <name>a divalent metal cation</name>
        <dbReference type="ChEBI" id="CHEBI:60240"/>
        <label>2</label>
    </ligand>
</feature>
<feature type="binding site" evidence="4">
    <location>
        <position position="9"/>
    </location>
    <ligand>
        <name>a divalent metal cation</name>
        <dbReference type="ChEBI" id="CHEBI:60240"/>
        <label>1</label>
    </ligand>
</feature>
<feature type="binding site" evidence="4">
    <location>
        <position position="157"/>
    </location>
    <ligand>
        <name>a divalent metal cation</name>
        <dbReference type="ChEBI" id="CHEBI:60240"/>
        <label>2</label>
    </ligand>
</feature>
<dbReference type="InterPro" id="IPR018228">
    <property type="entry name" value="DNase_TatD-rel_CS"/>
</dbReference>
<dbReference type="Pfam" id="PF01026">
    <property type="entry name" value="TatD_DNase"/>
    <property type="match status" value="1"/>
</dbReference>
<protein>
    <submittedName>
        <fullName evidence="5">Mg-dependent DNase</fullName>
    </submittedName>
</protein>
<dbReference type="PIRSF" id="PIRSF005902">
    <property type="entry name" value="DNase_TatD"/>
    <property type="match status" value="1"/>
</dbReference>
<dbReference type="EMBL" id="AM180252">
    <property type="protein sequence ID" value="CAJ54952.1"/>
    <property type="molecule type" value="Genomic_DNA"/>
</dbReference>
<dbReference type="STRING" id="363253.LI0898"/>
<feature type="binding site" evidence="4">
    <location>
        <position position="11"/>
    </location>
    <ligand>
        <name>a divalent metal cation</name>
        <dbReference type="ChEBI" id="CHEBI:60240"/>
        <label>1</label>
    </ligand>
</feature>
<dbReference type="CDD" id="cd01310">
    <property type="entry name" value="TatD_DNAse"/>
    <property type="match status" value="1"/>
</dbReference>
<dbReference type="InterPro" id="IPR001130">
    <property type="entry name" value="TatD-like"/>
</dbReference>
<dbReference type="FunFam" id="3.20.20.140:FF:000005">
    <property type="entry name" value="TatD family hydrolase"/>
    <property type="match status" value="1"/>
</dbReference>
<dbReference type="Proteomes" id="UP000002430">
    <property type="component" value="Chromosome"/>
</dbReference>
<evidence type="ECO:0000256" key="2">
    <source>
        <dbReference type="ARBA" id="ARBA00022723"/>
    </source>
</evidence>
<dbReference type="SUPFAM" id="SSF51556">
    <property type="entry name" value="Metallo-dependent hydrolases"/>
    <property type="match status" value="1"/>
</dbReference>
<dbReference type="GO" id="GO:0046872">
    <property type="term" value="F:metal ion binding"/>
    <property type="evidence" value="ECO:0007669"/>
    <property type="project" value="UniProtKB-KW"/>
</dbReference>
<keyword evidence="6" id="KW-1185">Reference proteome</keyword>
<evidence type="ECO:0000256" key="1">
    <source>
        <dbReference type="ARBA" id="ARBA00009275"/>
    </source>
</evidence>
<dbReference type="PANTHER" id="PTHR46124">
    <property type="entry name" value="D-AMINOACYL-TRNA DEACYLASE"/>
    <property type="match status" value="1"/>
</dbReference>
<comment type="similarity">
    <text evidence="1">Belongs to the metallo-dependent hydrolases superfamily. TatD-type hydrolase family.</text>
</comment>
<sequence>MPLIGADSHAHLVFPELFTRLSEVIKRAASAGVAFLGNVFLSIQEYQEYNEVLKTIPGIFFLLGIHPCDAMKFNKNILKIMYDLFRCDEQLKAVGEIGLDFYHKDCTATLQEEVFRAQLNFAREMRKPIVIHSRDAARDTIRILESEGCIAYPVLWHCFSGDAVSFLDRILSNGWNISVAGPVTYPGNKELQEVIPMIPEDKLLIETDCPYLSPVPWRGKCNEPALVVFTAAYIASLKKIDIIELWTQCGENTKKFFMLS</sequence>
<accession>Q1MPX5</accession>
<dbReference type="HOGENOM" id="CLU_031506_4_2_7"/>
<proteinExistence type="inferred from homology"/>
<dbReference type="PROSITE" id="PS01091">
    <property type="entry name" value="TATD_3"/>
    <property type="match status" value="1"/>
</dbReference>
<dbReference type="KEGG" id="lip:LI0898"/>
<dbReference type="NCBIfam" id="TIGR00010">
    <property type="entry name" value="YchF/TatD family DNA exonuclease"/>
    <property type="match status" value="1"/>
</dbReference>
<evidence type="ECO:0000313" key="5">
    <source>
        <dbReference type="EMBL" id="CAJ54952.1"/>
    </source>
</evidence>
<name>Q1MPX5_LAWIP</name>
<gene>
    <name evidence="5" type="primary">tatD</name>
    <name evidence="5" type="ordered locus">LI0898</name>
</gene>
<evidence type="ECO:0000256" key="4">
    <source>
        <dbReference type="PIRSR" id="PIRSR005902-1"/>
    </source>
</evidence>
<feature type="binding site" evidence="4">
    <location>
        <position position="208"/>
    </location>
    <ligand>
        <name>a divalent metal cation</name>
        <dbReference type="ChEBI" id="CHEBI:60240"/>
        <label>1</label>
    </ligand>
</feature>
<dbReference type="GO" id="GO:0004536">
    <property type="term" value="F:DNA nuclease activity"/>
    <property type="evidence" value="ECO:0007669"/>
    <property type="project" value="InterPro"/>
</dbReference>
<feature type="binding site" evidence="4">
    <location>
        <position position="96"/>
    </location>
    <ligand>
        <name>a divalent metal cation</name>
        <dbReference type="ChEBI" id="CHEBI:60240"/>
        <label>1</label>
    </ligand>
</feature>
<dbReference type="InterPro" id="IPR015991">
    <property type="entry name" value="TatD/YcfH-like"/>
</dbReference>
<organism evidence="5 6">
    <name type="scientific">Lawsonia intracellularis (strain PHE/MN1-00)</name>
    <dbReference type="NCBI Taxonomy" id="363253"/>
    <lineage>
        <taxon>Bacteria</taxon>
        <taxon>Pseudomonadati</taxon>
        <taxon>Thermodesulfobacteriota</taxon>
        <taxon>Desulfovibrionia</taxon>
        <taxon>Desulfovibrionales</taxon>
        <taxon>Desulfovibrionaceae</taxon>
        <taxon>Lawsonia</taxon>
    </lineage>
</organism>
<dbReference type="Gene3D" id="3.20.20.140">
    <property type="entry name" value="Metal-dependent hydrolases"/>
    <property type="match status" value="1"/>
</dbReference>
<dbReference type="eggNOG" id="COG0084">
    <property type="taxonomic scope" value="Bacteria"/>
</dbReference>
<evidence type="ECO:0000313" key="6">
    <source>
        <dbReference type="Proteomes" id="UP000002430"/>
    </source>
</evidence>
<keyword evidence="2 4" id="KW-0479">Metal-binding</keyword>
<reference evidence="5 6" key="1">
    <citation type="submission" date="2005-11" db="EMBL/GenBank/DDBJ databases">
        <title>The complete genome sequence of Lawsonia intracellularis: the causative agent of proliferative enteropathy.</title>
        <authorList>
            <person name="Kaur K."/>
            <person name="Zhang Q."/>
            <person name="Beckler D."/>
            <person name="Munir S."/>
            <person name="Li L."/>
            <person name="Kinsley K."/>
            <person name="Herron L."/>
            <person name="Peterson A."/>
            <person name="May B."/>
            <person name="Singh S."/>
            <person name="Gebhart C."/>
            <person name="Kapur V."/>
        </authorList>
    </citation>
    <scope>NUCLEOTIDE SEQUENCE [LARGE SCALE GENOMIC DNA]</scope>
    <source>
        <strain evidence="5 6">PHE/MN1-00</strain>
    </source>
</reference>
<dbReference type="AlphaFoldDB" id="Q1MPX5"/>
<keyword evidence="3" id="KW-0378">Hydrolase</keyword>